<dbReference type="PRINTS" id="PR00455">
    <property type="entry name" value="HTHTETR"/>
</dbReference>
<accession>A0A1Y1SDN0</accession>
<dbReference type="GO" id="GO:0000976">
    <property type="term" value="F:transcription cis-regulatory region binding"/>
    <property type="evidence" value="ECO:0007669"/>
    <property type="project" value="TreeGrafter"/>
</dbReference>
<dbReference type="Pfam" id="PF00440">
    <property type="entry name" value="TetR_N"/>
    <property type="match status" value="1"/>
</dbReference>
<gene>
    <name evidence="6" type="ORF">ATO7_08702</name>
</gene>
<dbReference type="PANTHER" id="PTHR30055">
    <property type="entry name" value="HTH-TYPE TRANSCRIPTIONAL REGULATOR RUTR"/>
    <property type="match status" value="1"/>
</dbReference>
<dbReference type="AlphaFoldDB" id="A0A1Y1SDN0"/>
<dbReference type="InterPro" id="IPR036271">
    <property type="entry name" value="Tet_transcr_reg_TetR-rel_C_sf"/>
</dbReference>
<dbReference type="Proteomes" id="UP000192342">
    <property type="component" value="Unassembled WGS sequence"/>
</dbReference>
<dbReference type="InterPro" id="IPR001647">
    <property type="entry name" value="HTH_TetR"/>
</dbReference>
<keyword evidence="3" id="KW-0804">Transcription</keyword>
<dbReference type="OrthoDB" id="5816932at2"/>
<evidence type="ECO:0000256" key="4">
    <source>
        <dbReference type="PROSITE-ProRule" id="PRU00335"/>
    </source>
</evidence>
<dbReference type="STRING" id="1317117.ATO7_08702"/>
<evidence type="ECO:0000313" key="7">
    <source>
        <dbReference type="Proteomes" id="UP000192342"/>
    </source>
</evidence>
<dbReference type="SUPFAM" id="SSF48498">
    <property type="entry name" value="Tetracyclin repressor-like, C-terminal domain"/>
    <property type="match status" value="1"/>
</dbReference>
<reference evidence="6 7" key="1">
    <citation type="submission" date="2013-04" db="EMBL/GenBank/DDBJ databases">
        <title>Oceanococcus atlanticus 22II-S10r2 Genome Sequencing.</title>
        <authorList>
            <person name="Lai Q."/>
            <person name="Li G."/>
            <person name="Shao Z."/>
        </authorList>
    </citation>
    <scope>NUCLEOTIDE SEQUENCE [LARGE SCALE GENOMIC DNA]</scope>
    <source>
        <strain evidence="6 7">22II-S10r2</strain>
    </source>
</reference>
<proteinExistence type="predicted"/>
<evidence type="ECO:0000313" key="6">
    <source>
        <dbReference type="EMBL" id="ORE87106.1"/>
    </source>
</evidence>
<dbReference type="Gene3D" id="1.10.357.10">
    <property type="entry name" value="Tetracycline Repressor, domain 2"/>
    <property type="match status" value="1"/>
</dbReference>
<dbReference type="PANTHER" id="PTHR30055:SF146">
    <property type="entry name" value="HTH-TYPE TRANSCRIPTIONAL DUAL REGULATOR CECR"/>
    <property type="match status" value="1"/>
</dbReference>
<feature type="domain" description="HTH tetR-type" evidence="5">
    <location>
        <begin position="20"/>
        <end position="80"/>
    </location>
</feature>
<protein>
    <submittedName>
        <fullName evidence="6">TetR family transcriptional regulator</fullName>
    </submittedName>
</protein>
<dbReference type="InterPro" id="IPR009057">
    <property type="entry name" value="Homeodomain-like_sf"/>
</dbReference>
<keyword evidence="7" id="KW-1185">Reference proteome</keyword>
<sequence>MSTAIPQKTAPPTPRRLPRAQRQAQLIAHAEQLFATKGYQGTSIEDIARAAGVTRPMVYNCFGDKDGIYLACLKNARTQLEQHMLSAVAQASTAQSRLRAGFDAYFAFVEDQGAAWDVLFGGGAAIAGPAEAQARDLRFNTVNKIAVLLQQDLGAHYPASALQAFGHVVSGAAEQLAKWWRQHPQAPRSEVVDTLMAVCWTGLERLAANHPEHRPSKP</sequence>
<evidence type="ECO:0000256" key="2">
    <source>
        <dbReference type="ARBA" id="ARBA00023125"/>
    </source>
</evidence>
<dbReference type="GO" id="GO:0003700">
    <property type="term" value="F:DNA-binding transcription factor activity"/>
    <property type="evidence" value="ECO:0007669"/>
    <property type="project" value="TreeGrafter"/>
</dbReference>
<dbReference type="Pfam" id="PF21943">
    <property type="entry name" value="TetR_C_46"/>
    <property type="match status" value="1"/>
</dbReference>
<dbReference type="EMBL" id="AQQV01000002">
    <property type="protein sequence ID" value="ORE87106.1"/>
    <property type="molecule type" value="Genomic_DNA"/>
</dbReference>
<name>A0A1Y1SDN0_9GAMM</name>
<evidence type="ECO:0000259" key="5">
    <source>
        <dbReference type="PROSITE" id="PS50977"/>
    </source>
</evidence>
<dbReference type="InterPro" id="IPR054129">
    <property type="entry name" value="DesT_TetR_C"/>
</dbReference>
<comment type="caution">
    <text evidence="6">The sequence shown here is derived from an EMBL/GenBank/DDBJ whole genome shotgun (WGS) entry which is preliminary data.</text>
</comment>
<keyword evidence="1" id="KW-0805">Transcription regulation</keyword>
<dbReference type="InterPro" id="IPR050109">
    <property type="entry name" value="HTH-type_TetR-like_transc_reg"/>
</dbReference>
<evidence type="ECO:0000256" key="1">
    <source>
        <dbReference type="ARBA" id="ARBA00023015"/>
    </source>
</evidence>
<dbReference type="RefSeq" id="WP_158523125.1">
    <property type="nucleotide sequence ID" value="NZ_AQQV01000002.1"/>
</dbReference>
<dbReference type="PROSITE" id="PS50977">
    <property type="entry name" value="HTH_TETR_2"/>
    <property type="match status" value="1"/>
</dbReference>
<dbReference type="SUPFAM" id="SSF46689">
    <property type="entry name" value="Homeodomain-like"/>
    <property type="match status" value="1"/>
</dbReference>
<organism evidence="6 7">
    <name type="scientific">Oceanococcus atlanticus</name>
    <dbReference type="NCBI Taxonomy" id="1317117"/>
    <lineage>
        <taxon>Bacteria</taxon>
        <taxon>Pseudomonadati</taxon>
        <taxon>Pseudomonadota</taxon>
        <taxon>Gammaproteobacteria</taxon>
        <taxon>Chromatiales</taxon>
        <taxon>Oceanococcaceae</taxon>
        <taxon>Oceanococcus</taxon>
    </lineage>
</organism>
<evidence type="ECO:0000256" key="3">
    <source>
        <dbReference type="ARBA" id="ARBA00023163"/>
    </source>
</evidence>
<keyword evidence="2 4" id="KW-0238">DNA-binding</keyword>
<feature type="DNA-binding region" description="H-T-H motif" evidence="4">
    <location>
        <begin position="43"/>
        <end position="62"/>
    </location>
</feature>